<dbReference type="SUPFAM" id="SSF50182">
    <property type="entry name" value="Sm-like ribonucleoproteins"/>
    <property type="match status" value="1"/>
</dbReference>
<evidence type="ECO:0000313" key="10">
    <source>
        <dbReference type="EMBL" id="CAD8582697.1"/>
    </source>
</evidence>
<organism evidence="10">
    <name type="scientific">Micromonas pusilla</name>
    <name type="common">Picoplanktonic green alga</name>
    <name type="synonym">Chromulina pusilla</name>
    <dbReference type="NCBI Taxonomy" id="38833"/>
    <lineage>
        <taxon>Eukaryota</taxon>
        <taxon>Viridiplantae</taxon>
        <taxon>Chlorophyta</taxon>
        <taxon>Mamiellophyceae</taxon>
        <taxon>Mamiellales</taxon>
        <taxon>Mamiellaceae</taxon>
        <taxon>Micromonas</taxon>
    </lineage>
</organism>
<evidence type="ECO:0000256" key="5">
    <source>
        <dbReference type="ARBA" id="ARBA00022884"/>
    </source>
</evidence>
<dbReference type="GO" id="GO:0000398">
    <property type="term" value="P:mRNA splicing, via spliceosome"/>
    <property type="evidence" value="ECO:0007669"/>
    <property type="project" value="InterPro"/>
</dbReference>
<dbReference type="Gene3D" id="2.30.30.100">
    <property type="match status" value="1"/>
</dbReference>
<proteinExistence type="inferred from homology"/>
<keyword evidence="8" id="KW-0687">Ribonucleoprotein</keyword>
<evidence type="ECO:0000256" key="4">
    <source>
        <dbReference type="ARBA" id="ARBA00022728"/>
    </source>
</evidence>
<dbReference type="GO" id="GO:0000956">
    <property type="term" value="P:nuclear-transcribed mRNA catabolic process"/>
    <property type="evidence" value="ECO:0007669"/>
    <property type="project" value="InterPro"/>
</dbReference>
<keyword evidence="6" id="KW-0508">mRNA splicing</keyword>
<evidence type="ECO:0000256" key="7">
    <source>
        <dbReference type="ARBA" id="ARBA00023242"/>
    </source>
</evidence>
<evidence type="ECO:0000259" key="9">
    <source>
        <dbReference type="PROSITE" id="PS52002"/>
    </source>
</evidence>
<evidence type="ECO:0000256" key="8">
    <source>
        <dbReference type="ARBA" id="ARBA00023274"/>
    </source>
</evidence>
<gene>
    <name evidence="10" type="ORF">MSP1404_LOCUS3699</name>
</gene>
<dbReference type="InterPro" id="IPR047575">
    <property type="entry name" value="Sm"/>
</dbReference>
<dbReference type="GO" id="GO:0005689">
    <property type="term" value="C:U12-type spliceosomal complex"/>
    <property type="evidence" value="ECO:0007669"/>
    <property type="project" value="TreeGrafter"/>
</dbReference>
<evidence type="ECO:0000256" key="3">
    <source>
        <dbReference type="ARBA" id="ARBA00022664"/>
    </source>
</evidence>
<keyword evidence="3" id="KW-0507">mRNA processing</keyword>
<dbReference type="Pfam" id="PF01423">
    <property type="entry name" value="LSM"/>
    <property type="match status" value="1"/>
</dbReference>
<dbReference type="GO" id="GO:0005688">
    <property type="term" value="C:U6 snRNP"/>
    <property type="evidence" value="ECO:0007669"/>
    <property type="project" value="TreeGrafter"/>
</dbReference>
<dbReference type="InterPro" id="IPR001163">
    <property type="entry name" value="Sm_dom_euk/arc"/>
</dbReference>
<keyword evidence="4" id="KW-0747">Spliceosome</keyword>
<dbReference type="GO" id="GO:0097526">
    <property type="term" value="C:spliceosomal tri-snRNP complex"/>
    <property type="evidence" value="ECO:0007669"/>
    <property type="project" value="TreeGrafter"/>
</dbReference>
<dbReference type="GO" id="GO:1990726">
    <property type="term" value="C:Lsm1-7-Pat1 complex"/>
    <property type="evidence" value="ECO:0007669"/>
    <property type="project" value="TreeGrafter"/>
</dbReference>
<dbReference type="GO" id="GO:0071013">
    <property type="term" value="C:catalytic step 2 spliceosome"/>
    <property type="evidence" value="ECO:0007669"/>
    <property type="project" value="TreeGrafter"/>
</dbReference>
<protein>
    <recommendedName>
        <fullName evidence="9">Sm domain-containing protein</fullName>
    </recommendedName>
</protein>
<evidence type="ECO:0000256" key="1">
    <source>
        <dbReference type="ARBA" id="ARBA00004123"/>
    </source>
</evidence>
<name>A0A7S0PLL9_MICPS</name>
<reference evidence="10" key="1">
    <citation type="submission" date="2021-01" db="EMBL/GenBank/DDBJ databases">
        <authorList>
            <person name="Corre E."/>
            <person name="Pelletier E."/>
            <person name="Niang G."/>
            <person name="Scheremetjew M."/>
            <person name="Finn R."/>
            <person name="Kale V."/>
            <person name="Holt S."/>
            <person name="Cochrane G."/>
            <person name="Meng A."/>
            <person name="Brown T."/>
            <person name="Cohen L."/>
        </authorList>
    </citation>
    <scope>NUCLEOTIDE SEQUENCE</scope>
    <source>
        <strain evidence="10">CCMP494</strain>
    </source>
</reference>
<dbReference type="AlphaFoldDB" id="A0A7S0PLL9"/>
<dbReference type="PROSITE" id="PS52002">
    <property type="entry name" value="SM"/>
    <property type="match status" value="1"/>
</dbReference>
<dbReference type="PANTHER" id="PTHR10553">
    <property type="entry name" value="SMALL NUCLEAR RIBONUCLEOPROTEIN"/>
    <property type="match status" value="1"/>
</dbReference>
<dbReference type="InterPro" id="IPR017132">
    <property type="entry name" value="Lsm7"/>
</dbReference>
<evidence type="ECO:0000256" key="2">
    <source>
        <dbReference type="ARBA" id="ARBA00006850"/>
    </source>
</evidence>
<dbReference type="EMBL" id="HBEV01004850">
    <property type="protein sequence ID" value="CAD8582697.1"/>
    <property type="molecule type" value="Transcribed_RNA"/>
</dbReference>
<dbReference type="PANTHER" id="PTHR10553:SF5">
    <property type="entry name" value="U6 SNRNA-ASSOCIATED SM-LIKE PROTEIN LSM7"/>
    <property type="match status" value="1"/>
</dbReference>
<dbReference type="InterPro" id="IPR010920">
    <property type="entry name" value="LSM_dom_sf"/>
</dbReference>
<dbReference type="PIRSF" id="PIRSF037188">
    <property type="entry name" value="U6_snRNA_Lsm7"/>
    <property type="match status" value="1"/>
</dbReference>
<evidence type="ECO:0000256" key="6">
    <source>
        <dbReference type="ARBA" id="ARBA00023187"/>
    </source>
</evidence>
<dbReference type="GO" id="GO:0003723">
    <property type="term" value="F:RNA binding"/>
    <property type="evidence" value="ECO:0007669"/>
    <property type="project" value="UniProtKB-KW"/>
</dbReference>
<comment type="similarity">
    <text evidence="2">Belongs to the snRNP Sm proteins family.</text>
</comment>
<dbReference type="SMART" id="SM00651">
    <property type="entry name" value="Sm"/>
    <property type="match status" value="1"/>
</dbReference>
<dbReference type="FunFam" id="2.30.30.100:FF:000034">
    <property type="entry name" value="sm-like protein LSM7"/>
    <property type="match status" value="1"/>
</dbReference>
<comment type="subcellular location">
    <subcellularLocation>
        <location evidence="1">Nucleus</location>
    </subcellularLocation>
</comment>
<dbReference type="InterPro" id="IPR044641">
    <property type="entry name" value="Lsm7/SmG-like"/>
</dbReference>
<feature type="domain" description="Sm" evidence="9">
    <location>
        <begin position="6"/>
        <end position="86"/>
    </location>
</feature>
<keyword evidence="5" id="KW-0694">RNA-binding</keyword>
<sequence length="104" mass="11320">MSGKKETVLDLGKFIDKGVRVKLAGGREVTGTLKGFDQLLNLVLDECEEYLRDPEDPLKVTDQTRSLGLIVARGTSVMVVSGLDGMEEIANPFLQPEGEMAPLE</sequence>
<accession>A0A7S0PLL9</accession>
<dbReference type="GO" id="GO:0071004">
    <property type="term" value="C:U2-type prespliceosome"/>
    <property type="evidence" value="ECO:0007669"/>
    <property type="project" value="TreeGrafter"/>
</dbReference>
<keyword evidence="7" id="KW-0539">Nucleus</keyword>
<dbReference type="CDD" id="cd01729">
    <property type="entry name" value="LSm7"/>
    <property type="match status" value="1"/>
</dbReference>